<organism evidence="1 2">
    <name type="scientific">Teladorsagia circumcincta</name>
    <name type="common">Brown stomach worm</name>
    <name type="synonym">Ostertagia circumcincta</name>
    <dbReference type="NCBI Taxonomy" id="45464"/>
    <lineage>
        <taxon>Eukaryota</taxon>
        <taxon>Metazoa</taxon>
        <taxon>Ecdysozoa</taxon>
        <taxon>Nematoda</taxon>
        <taxon>Chromadorea</taxon>
        <taxon>Rhabditida</taxon>
        <taxon>Rhabditina</taxon>
        <taxon>Rhabditomorpha</taxon>
        <taxon>Strongyloidea</taxon>
        <taxon>Trichostrongylidae</taxon>
        <taxon>Teladorsagia</taxon>
    </lineage>
</organism>
<evidence type="ECO:0000313" key="2">
    <source>
        <dbReference type="Proteomes" id="UP000230423"/>
    </source>
</evidence>
<dbReference type="Gene3D" id="3.40.630.10">
    <property type="entry name" value="Zn peptidases"/>
    <property type="match status" value="1"/>
</dbReference>
<dbReference type="EMBL" id="KZ364209">
    <property type="protein sequence ID" value="PIO57714.1"/>
    <property type="molecule type" value="Genomic_DNA"/>
</dbReference>
<accession>A0A2G9TIA0</accession>
<protein>
    <recommendedName>
        <fullName evidence="3">Peptidase M20 dimerisation domain-containing protein</fullName>
    </recommendedName>
</protein>
<proteinExistence type="predicted"/>
<gene>
    <name evidence="1" type="ORF">TELCIR_20866</name>
</gene>
<evidence type="ECO:0000313" key="1">
    <source>
        <dbReference type="EMBL" id="PIO57714.1"/>
    </source>
</evidence>
<reference evidence="1 2" key="1">
    <citation type="submission" date="2015-09" db="EMBL/GenBank/DDBJ databases">
        <title>Draft genome of the parasitic nematode Teladorsagia circumcincta isolate WARC Sus (inbred).</title>
        <authorList>
            <person name="Mitreva M."/>
        </authorList>
    </citation>
    <scope>NUCLEOTIDE SEQUENCE [LARGE SCALE GENOMIC DNA]</scope>
    <source>
        <strain evidence="1 2">S</strain>
    </source>
</reference>
<name>A0A2G9TIA0_TELCI</name>
<keyword evidence="2" id="KW-1185">Reference proteome</keyword>
<evidence type="ECO:0008006" key="3">
    <source>
        <dbReference type="Google" id="ProtNLM"/>
    </source>
</evidence>
<sequence length="72" mass="8161">MPLQQVFSDIDASYEHYKSVLAEAVAIKSISGEPLQREETIRMVHWAKERLEKLGARCTLEDIGTQTIDGKE</sequence>
<dbReference type="Proteomes" id="UP000230423">
    <property type="component" value="Unassembled WGS sequence"/>
</dbReference>
<dbReference type="AlphaFoldDB" id="A0A2G9TIA0"/>
<feature type="non-terminal residue" evidence="1">
    <location>
        <position position="72"/>
    </location>
</feature>
<dbReference type="OrthoDB" id="7832001at2759"/>
<dbReference type="SUPFAM" id="SSF53187">
    <property type="entry name" value="Zn-dependent exopeptidases"/>
    <property type="match status" value="1"/>
</dbReference>